<dbReference type="AlphaFoldDB" id="A0A9P8K3C6"/>
<organism evidence="3 4">
    <name type="scientific">Aureobasidium melanogenum</name>
    <name type="common">Aureobasidium pullulans var. melanogenum</name>
    <dbReference type="NCBI Taxonomy" id="46634"/>
    <lineage>
        <taxon>Eukaryota</taxon>
        <taxon>Fungi</taxon>
        <taxon>Dikarya</taxon>
        <taxon>Ascomycota</taxon>
        <taxon>Pezizomycotina</taxon>
        <taxon>Dothideomycetes</taxon>
        <taxon>Dothideomycetidae</taxon>
        <taxon>Dothideales</taxon>
        <taxon>Saccotheciaceae</taxon>
        <taxon>Aureobasidium</taxon>
    </lineage>
</organism>
<feature type="compositionally biased region" description="Basic and acidic residues" evidence="1">
    <location>
        <begin position="485"/>
        <end position="497"/>
    </location>
</feature>
<name>A0A9P8K3C6_AURME</name>
<keyword evidence="4" id="KW-1185">Reference proteome</keyword>
<accession>A0A9P8K3C6</accession>
<protein>
    <submittedName>
        <fullName evidence="3">Uncharacterized protein</fullName>
    </submittedName>
</protein>
<proteinExistence type="predicted"/>
<evidence type="ECO:0000256" key="2">
    <source>
        <dbReference type="SAM" id="Phobius"/>
    </source>
</evidence>
<dbReference type="EMBL" id="JAHFXS010000001">
    <property type="protein sequence ID" value="KAG9991796.1"/>
    <property type="molecule type" value="Genomic_DNA"/>
</dbReference>
<evidence type="ECO:0000313" key="4">
    <source>
        <dbReference type="Proteomes" id="UP000729357"/>
    </source>
</evidence>
<reference evidence="3" key="1">
    <citation type="journal article" date="2021" name="J Fungi (Basel)">
        <title>Virulence traits and population genomics of the black yeast Aureobasidium melanogenum.</title>
        <authorList>
            <person name="Cernosa A."/>
            <person name="Sun X."/>
            <person name="Gostincar C."/>
            <person name="Fang C."/>
            <person name="Gunde-Cimerman N."/>
            <person name="Song Z."/>
        </authorList>
    </citation>
    <scope>NUCLEOTIDE SEQUENCE</scope>
    <source>
        <strain evidence="3">EXF-9298</strain>
    </source>
</reference>
<evidence type="ECO:0000256" key="1">
    <source>
        <dbReference type="SAM" id="MobiDB-lite"/>
    </source>
</evidence>
<reference evidence="3" key="2">
    <citation type="submission" date="2021-08" db="EMBL/GenBank/DDBJ databases">
        <authorList>
            <person name="Gostincar C."/>
            <person name="Sun X."/>
            <person name="Song Z."/>
            <person name="Gunde-Cimerman N."/>
        </authorList>
    </citation>
    <scope>NUCLEOTIDE SEQUENCE</scope>
    <source>
        <strain evidence="3">EXF-9298</strain>
    </source>
</reference>
<dbReference type="Pfam" id="PF11312">
    <property type="entry name" value="Methyltransf_34"/>
    <property type="match status" value="1"/>
</dbReference>
<sequence length="696" mass="77803">MGQYDRKAQSQRKHGPILSSSTSKAPARLPPSAKPEWRGSGYTRKAKPKPHLDVAKPVPVAQDQHLPLELQQLVLNVFKDVFAELMDFEELKGVLREVVEEVGEGKWESAFGEESKREAYVVRWSPSRALAYANVLAWFCEQRPEEDWVRRITDPSLSSKAKAICFGGGAAEMMAFAGLLRHLQPNASGRQQQELDDLTIEATPENTTPILEITLIDSADWSSVLDKLVKGTTTPPPLSKYASASARAANTALLTPQKLTINFENHDIFNLKPAQLKEILGTEEPVLATFFLTLGHLYTTSIPKTTAFLYKLDAILPVGSTILVVDSIGASVSVPVPDSEEVTEYSVSWLLSRVLLGKAAEPVQTQGKGKKAVEEDEANKPVPKWEKVINEEMKLHRLDEKLRYPGSLENVRFQILAFRRTCVLDVCYSVFSRSGIRNWTSKCTWCFWRTQWGSVPTGADATLLIEQKKGLRGGEGTLPTRPSRRVPDAKSGDEPPSLRRNAGVEVRLDDRLISAEGSSLCQSYVRGTNGMWHFKKLSNENLWPPFLNRKIHISMPKMLWRSLFCPFLFVLIFFVSVSVMKILRSMLSTTLASHVPCAIVCRHRSVMCSRVRDELRQSSDDSLEPLLLFVPAFVSKQATLEFEQGSTESPGNTVMRSRGALRSIRSSPCVVRRQRNAYPRKDKQATVQTWLVAKAG</sequence>
<comment type="caution">
    <text evidence="3">The sequence shown here is derived from an EMBL/GenBank/DDBJ whole genome shotgun (WGS) entry which is preliminary data.</text>
</comment>
<dbReference type="Proteomes" id="UP000729357">
    <property type="component" value="Unassembled WGS sequence"/>
</dbReference>
<feature type="region of interest" description="Disordered" evidence="1">
    <location>
        <begin position="472"/>
        <end position="499"/>
    </location>
</feature>
<keyword evidence="2" id="KW-1133">Transmembrane helix</keyword>
<dbReference type="InterPro" id="IPR021463">
    <property type="entry name" value="Methyltransf_34"/>
</dbReference>
<feature type="region of interest" description="Disordered" evidence="1">
    <location>
        <begin position="1"/>
        <end position="51"/>
    </location>
</feature>
<feature type="transmembrane region" description="Helical" evidence="2">
    <location>
        <begin position="558"/>
        <end position="579"/>
    </location>
</feature>
<keyword evidence="2" id="KW-0812">Transmembrane</keyword>
<feature type="non-terminal residue" evidence="3">
    <location>
        <position position="696"/>
    </location>
</feature>
<gene>
    <name evidence="3" type="ORF">KCU98_g79</name>
</gene>
<keyword evidence="2" id="KW-0472">Membrane</keyword>
<evidence type="ECO:0000313" key="3">
    <source>
        <dbReference type="EMBL" id="KAG9991796.1"/>
    </source>
</evidence>